<keyword evidence="1" id="KW-0175">Coiled coil</keyword>
<evidence type="ECO:0008006" key="4">
    <source>
        <dbReference type="Google" id="ProtNLM"/>
    </source>
</evidence>
<reference evidence="2 3" key="1">
    <citation type="submission" date="2014-06" db="EMBL/GenBank/DDBJ databases">
        <authorList>
            <person name="Teng J.L."/>
            <person name="Huang Y."/>
            <person name="Tse H."/>
            <person name="Lau S.K."/>
            <person name="Woo P.C."/>
        </authorList>
    </citation>
    <scope>NUCLEOTIDE SEQUENCE [LARGE SCALE GENOMIC DNA]</scope>
    <source>
        <strain evidence="2 3">HKU4</strain>
    </source>
</reference>
<accession>A0A0A0DH07</accession>
<dbReference type="EMBL" id="JPEN01000065">
    <property type="protein sequence ID" value="KGM37153.1"/>
    <property type="molecule type" value="Genomic_DNA"/>
</dbReference>
<organism evidence="2 3">
    <name type="scientific">Streptococcus sinensis</name>
    <dbReference type="NCBI Taxonomy" id="176090"/>
    <lineage>
        <taxon>Bacteria</taxon>
        <taxon>Bacillati</taxon>
        <taxon>Bacillota</taxon>
        <taxon>Bacilli</taxon>
        <taxon>Lactobacillales</taxon>
        <taxon>Streptococcaceae</taxon>
        <taxon>Streptococcus</taxon>
    </lineage>
</organism>
<evidence type="ECO:0000256" key="1">
    <source>
        <dbReference type="SAM" id="Coils"/>
    </source>
</evidence>
<gene>
    <name evidence="2" type="ORF">SSIN_1091</name>
</gene>
<proteinExistence type="predicted"/>
<evidence type="ECO:0000313" key="2">
    <source>
        <dbReference type="EMBL" id="KGM37153.1"/>
    </source>
</evidence>
<comment type="caution">
    <text evidence="2">The sequence shown here is derived from an EMBL/GenBank/DDBJ whole genome shotgun (WGS) entry which is preliminary data.</text>
</comment>
<dbReference type="Proteomes" id="UP000030019">
    <property type="component" value="Unassembled WGS sequence"/>
</dbReference>
<dbReference type="eggNOG" id="COG2445">
    <property type="taxonomic scope" value="Bacteria"/>
</dbReference>
<dbReference type="RefSeq" id="WP_052076765.1">
    <property type="nucleotide sequence ID" value="NZ_JPEN01000065.1"/>
</dbReference>
<sequence length="472" mass="55530">MMERMSRYLIISNENKSKKNLHDNIRRLKKSISDTTELVCEEKSIKIKTKSFSYKLKMMDTEIQEENKKFFILVVNLSDEDNIDEFELLDAELHSFIDSFTDLEMFILEDAISQYYSKKAYELIHVIENKTRALISEVMFLKSKTQNWEKRLTKSLAIRDNNKSKKKNYKPLDGKYFSDLPTMLFAIYEDKKPDEDSTQENFIKVLESLKNLTNDIDERFTNSTEEIDWESHIKELKDIDKAIQGTAPRSVWDRYISRSIDGSERLSNSLSTVLNQLKDPRNDIAHNTFFRRDDYVSIKENIEKVSLQISKALDSFEDKTITKYTTIEENEMFETLDALIGIQSDESNNLEDDLTLIVPAQEEGFKEAFLEKNEWYDIRIGKRRTKIRYIAGYEVKPRSGIQYIAKVKDIIPSENYLGYWKVIFDGKAQAYDHLIPLGNTYPPQNIRYTTKRELDEVAENNETLEKIFKNPY</sequence>
<dbReference type="STRING" id="176090.SSIN_1091"/>
<name>A0A0A0DH07_9STRE</name>
<dbReference type="PATRIC" id="fig|176090.4.peg.1056"/>
<feature type="coiled-coil region" evidence="1">
    <location>
        <begin position="11"/>
        <end position="38"/>
    </location>
</feature>
<evidence type="ECO:0000313" key="3">
    <source>
        <dbReference type="Proteomes" id="UP000030019"/>
    </source>
</evidence>
<keyword evidence="3" id="KW-1185">Reference proteome</keyword>
<protein>
    <recommendedName>
        <fullName evidence="4">Apea-like HEPN domain-containing protein</fullName>
    </recommendedName>
</protein>
<dbReference type="AlphaFoldDB" id="A0A0A0DH07"/>